<feature type="region of interest" description="Disordered" evidence="1">
    <location>
        <begin position="74"/>
        <end position="102"/>
    </location>
</feature>
<dbReference type="CTD" id="9818839"/>
<evidence type="ECO:0000256" key="1">
    <source>
        <dbReference type="SAM" id="MobiDB-lite"/>
    </source>
</evidence>
<sequence length="102" mass="11715">MNQDHSGELDLSGLSKREQQRQKLLVALDPDAASEKFKKQGGVVIATNLDRAFKKRCNDEEKVELGNVEYDEKDNEQYDFGEEHDKFEPVKSKIRSKTKSVE</sequence>
<dbReference type="EMBL" id="WUAV01000004">
    <property type="protein sequence ID" value="KAF1757161.1"/>
    <property type="molecule type" value="Genomic_DNA"/>
</dbReference>
<evidence type="ECO:0000313" key="3">
    <source>
        <dbReference type="Proteomes" id="UP000483820"/>
    </source>
</evidence>
<feature type="compositionally biased region" description="Basic and acidic residues" evidence="1">
    <location>
        <begin position="81"/>
        <end position="91"/>
    </location>
</feature>
<comment type="caution">
    <text evidence="2">The sequence shown here is derived from an EMBL/GenBank/DDBJ whole genome shotgun (WGS) entry which is preliminary data.</text>
</comment>
<gene>
    <name evidence="2" type="ORF">GCK72_013616</name>
</gene>
<dbReference type="AlphaFoldDB" id="A0A6A5GR61"/>
<protein>
    <submittedName>
        <fullName evidence="2">Uncharacterized protein</fullName>
    </submittedName>
</protein>
<dbReference type="RefSeq" id="XP_003100934.2">
    <property type="nucleotide sequence ID" value="XM_003100886.2"/>
</dbReference>
<reference evidence="2 3" key="1">
    <citation type="submission" date="2019-12" db="EMBL/GenBank/DDBJ databases">
        <title>Chromosome-level assembly of the Caenorhabditis remanei genome.</title>
        <authorList>
            <person name="Teterina A.A."/>
            <person name="Willis J.H."/>
            <person name="Phillips P.C."/>
        </authorList>
    </citation>
    <scope>NUCLEOTIDE SEQUENCE [LARGE SCALE GENOMIC DNA]</scope>
    <source>
        <strain evidence="2 3">PX506</strain>
        <tissue evidence="2">Whole organism</tissue>
    </source>
</reference>
<dbReference type="KEGG" id="crq:GCK72_013616"/>
<organism evidence="2 3">
    <name type="scientific">Caenorhabditis remanei</name>
    <name type="common">Caenorhabditis vulgaris</name>
    <dbReference type="NCBI Taxonomy" id="31234"/>
    <lineage>
        <taxon>Eukaryota</taxon>
        <taxon>Metazoa</taxon>
        <taxon>Ecdysozoa</taxon>
        <taxon>Nematoda</taxon>
        <taxon>Chromadorea</taxon>
        <taxon>Rhabditida</taxon>
        <taxon>Rhabditina</taxon>
        <taxon>Rhabditomorpha</taxon>
        <taxon>Rhabditoidea</taxon>
        <taxon>Rhabditidae</taxon>
        <taxon>Peloderinae</taxon>
        <taxon>Caenorhabditis</taxon>
    </lineage>
</organism>
<evidence type="ECO:0000313" key="2">
    <source>
        <dbReference type="EMBL" id="KAF1757161.1"/>
    </source>
</evidence>
<dbReference type="GeneID" id="9818839"/>
<accession>A0A6A5GR61</accession>
<dbReference type="Proteomes" id="UP000483820">
    <property type="component" value="Chromosome IV"/>
</dbReference>
<proteinExistence type="predicted"/>
<feature type="compositionally biased region" description="Basic residues" evidence="1">
    <location>
        <begin position="92"/>
        <end position="102"/>
    </location>
</feature>
<name>A0A6A5GR61_CAERE</name>